<keyword evidence="3" id="KW-0804">Transcription</keyword>
<organism evidence="6 7">
    <name type="scientific">Roseateles oligotrophus</name>
    <dbReference type="NCBI Taxonomy" id="1769250"/>
    <lineage>
        <taxon>Bacteria</taxon>
        <taxon>Pseudomonadati</taxon>
        <taxon>Pseudomonadota</taxon>
        <taxon>Betaproteobacteria</taxon>
        <taxon>Burkholderiales</taxon>
        <taxon>Sphaerotilaceae</taxon>
        <taxon>Roseateles</taxon>
    </lineage>
</organism>
<feature type="domain" description="HTH araC/xylS-type" evidence="5">
    <location>
        <begin position="227"/>
        <end position="325"/>
    </location>
</feature>
<sequence length="338" mass="36021">MNSLAPTAAETEPSATELRRCGLLLLPGASLLALAGVLESLQAVNELQADARYVPELGSPDGGSVSCGGLVFQTLALAESAAWYAIFVLCGEGARPGSALLAWLARQAAAGVALGGVDGGSAVLAEAGLLGAERATVNAHLAEALQDEYPDVVWSGNVWEINADASRLSCAGGSASLDLMIAWLGRSHGERLAQDLTLKLGLERARGRDERQRRPVAEQRGGSPKLAEALSLMEANLAEPLPTEDVARLVGVSRRQLERLFKQHLDALPSRYYLELRLNRARRLLQQSGQSILQIGLSCGFSSGPHFSNAYKAHFDKTPRDERSQRAIAWRRPAGDPS</sequence>
<evidence type="ECO:0000313" key="7">
    <source>
        <dbReference type="Proteomes" id="UP001209701"/>
    </source>
</evidence>
<feature type="region of interest" description="Disordered" evidence="4">
    <location>
        <begin position="316"/>
        <end position="338"/>
    </location>
</feature>
<dbReference type="SUPFAM" id="SSF46689">
    <property type="entry name" value="Homeodomain-like"/>
    <property type="match status" value="2"/>
</dbReference>
<protein>
    <submittedName>
        <fullName evidence="6">Helix-turn-helix domain-containing protein</fullName>
    </submittedName>
</protein>
<evidence type="ECO:0000256" key="1">
    <source>
        <dbReference type="ARBA" id="ARBA00023015"/>
    </source>
</evidence>
<proteinExistence type="predicted"/>
<dbReference type="PANTHER" id="PTHR46796:SF13">
    <property type="entry name" value="HTH-TYPE TRANSCRIPTIONAL ACTIVATOR RHAS"/>
    <property type="match status" value="1"/>
</dbReference>
<dbReference type="InterPro" id="IPR029062">
    <property type="entry name" value="Class_I_gatase-like"/>
</dbReference>
<dbReference type="Pfam" id="PF12833">
    <property type="entry name" value="HTH_18"/>
    <property type="match status" value="1"/>
</dbReference>
<evidence type="ECO:0000256" key="2">
    <source>
        <dbReference type="ARBA" id="ARBA00023125"/>
    </source>
</evidence>
<dbReference type="PROSITE" id="PS00041">
    <property type="entry name" value="HTH_ARAC_FAMILY_1"/>
    <property type="match status" value="1"/>
</dbReference>
<keyword evidence="2" id="KW-0238">DNA-binding</keyword>
<accession>A0ABT2YLE6</accession>
<dbReference type="InterPro" id="IPR018062">
    <property type="entry name" value="HTH_AraC-typ_CS"/>
</dbReference>
<dbReference type="RefSeq" id="WP_263573458.1">
    <property type="nucleotide sequence ID" value="NZ_JAJIRN010000011.1"/>
</dbReference>
<evidence type="ECO:0000313" key="6">
    <source>
        <dbReference type="EMBL" id="MCV2370874.1"/>
    </source>
</evidence>
<dbReference type="SUPFAM" id="SSF52317">
    <property type="entry name" value="Class I glutamine amidotransferase-like"/>
    <property type="match status" value="1"/>
</dbReference>
<name>A0ABT2YLE6_9BURK</name>
<evidence type="ECO:0000256" key="4">
    <source>
        <dbReference type="SAM" id="MobiDB-lite"/>
    </source>
</evidence>
<dbReference type="PROSITE" id="PS01124">
    <property type="entry name" value="HTH_ARAC_FAMILY_2"/>
    <property type="match status" value="1"/>
</dbReference>
<dbReference type="EMBL" id="JAJIRN010000011">
    <property type="protein sequence ID" value="MCV2370874.1"/>
    <property type="molecule type" value="Genomic_DNA"/>
</dbReference>
<dbReference type="InterPro" id="IPR050204">
    <property type="entry name" value="AraC_XylS_family_regulators"/>
</dbReference>
<dbReference type="InterPro" id="IPR018060">
    <property type="entry name" value="HTH_AraC"/>
</dbReference>
<reference evidence="6 7" key="1">
    <citation type="submission" date="2021-11" db="EMBL/GenBank/DDBJ databases">
        <authorList>
            <person name="Liang Q."/>
            <person name="Mou H."/>
            <person name="Liu Z."/>
        </authorList>
    </citation>
    <scope>NUCLEOTIDE SEQUENCE [LARGE SCALE GENOMIC DNA]</scope>
    <source>
        <strain evidence="6 7">CHU3</strain>
    </source>
</reference>
<evidence type="ECO:0000259" key="5">
    <source>
        <dbReference type="PROSITE" id="PS01124"/>
    </source>
</evidence>
<dbReference type="Gene3D" id="1.10.10.60">
    <property type="entry name" value="Homeodomain-like"/>
    <property type="match status" value="1"/>
</dbReference>
<keyword evidence="1" id="KW-0805">Transcription regulation</keyword>
<dbReference type="SMART" id="SM00342">
    <property type="entry name" value="HTH_ARAC"/>
    <property type="match status" value="1"/>
</dbReference>
<feature type="compositionally biased region" description="Basic and acidic residues" evidence="4">
    <location>
        <begin position="316"/>
        <end position="325"/>
    </location>
</feature>
<comment type="caution">
    <text evidence="6">The sequence shown here is derived from an EMBL/GenBank/DDBJ whole genome shotgun (WGS) entry which is preliminary data.</text>
</comment>
<dbReference type="InterPro" id="IPR009057">
    <property type="entry name" value="Homeodomain-like_sf"/>
</dbReference>
<dbReference type="PANTHER" id="PTHR46796">
    <property type="entry name" value="HTH-TYPE TRANSCRIPTIONAL ACTIVATOR RHAS-RELATED"/>
    <property type="match status" value="1"/>
</dbReference>
<keyword evidence="7" id="KW-1185">Reference proteome</keyword>
<dbReference type="Proteomes" id="UP001209701">
    <property type="component" value="Unassembled WGS sequence"/>
</dbReference>
<gene>
    <name evidence="6" type="ORF">LNV07_22540</name>
</gene>
<evidence type="ECO:0000256" key="3">
    <source>
        <dbReference type="ARBA" id="ARBA00023163"/>
    </source>
</evidence>
<dbReference type="Gene3D" id="3.40.50.880">
    <property type="match status" value="1"/>
</dbReference>